<name>A0ABV9UT01_9ACTN</name>
<dbReference type="RefSeq" id="WP_344377190.1">
    <property type="nucleotide sequence ID" value="NZ_BAAASQ010000016.1"/>
</dbReference>
<accession>A0ABV9UT01</accession>
<evidence type="ECO:0000313" key="2">
    <source>
        <dbReference type="Proteomes" id="UP001595834"/>
    </source>
</evidence>
<protein>
    <recommendedName>
        <fullName evidence="3">Transposase</fullName>
    </recommendedName>
</protein>
<keyword evidence="2" id="KW-1185">Reference proteome</keyword>
<organism evidence="1 2">
    <name type="scientific">Streptomyces mauvecolor</name>
    <dbReference type="NCBI Taxonomy" id="58345"/>
    <lineage>
        <taxon>Bacteria</taxon>
        <taxon>Bacillati</taxon>
        <taxon>Actinomycetota</taxon>
        <taxon>Actinomycetes</taxon>
        <taxon>Kitasatosporales</taxon>
        <taxon>Streptomycetaceae</taxon>
        <taxon>Streptomyces</taxon>
    </lineage>
</organism>
<reference evidence="2" key="1">
    <citation type="journal article" date="2019" name="Int. J. Syst. Evol. Microbiol.">
        <title>The Global Catalogue of Microorganisms (GCM) 10K type strain sequencing project: providing services to taxonomists for standard genome sequencing and annotation.</title>
        <authorList>
            <consortium name="The Broad Institute Genomics Platform"/>
            <consortium name="The Broad Institute Genome Sequencing Center for Infectious Disease"/>
            <person name="Wu L."/>
            <person name="Ma J."/>
        </authorList>
    </citation>
    <scope>NUCLEOTIDE SEQUENCE [LARGE SCALE GENOMIC DNA]</scope>
    <source>
        <strain evidence="2">CCM 7224</strain>
    </source>
</reference>
<sequence length="61" mass="6899">MPGVVWPAWKAIVLITQIRNDIDPRNSEAKPFIWTATAEEILAKVRLVQTNIRKLVASNSK</sequence>
<gene>
    <name evidence="1" type="ORF">ACFPFX_25235</name>
</gene>
<dbReference type="Proteomes" id="UP001595834">
    <property type="component" value="Unassembled WGS sequence"/>
</dbReference>
<evidence type="ECO:0008006" key="3">
    <source>
        <dbReference type="Google" id="ProtNLM"/>
    </source>
</evidence>
<comment type="caution">
    <text evidence="1">The sequence shown here is derived from an EMBL/GenBank/DDBJ whole genome shotgun (WGS) entry which is preliminary data.</text>
</comment>
<proteinExistence type="predicted"/>
<dbReference type="EMBL" id="JBHSIZ010000030">
    <property type="protein sequence ID" value="MFC4959600.1"/>
    <property type="molecule type" value="Genomic_DNA"/>
</dbReference>
<evidence type="ECO:0000313" key="1">
    <source>
        <dbReference type="EMBL" id="MFC4959600.1"/>
    </source>
</evidence>